<reference evidence="2" key="2">
    <citation type="submission" date="2020-09" db="EMBL/GenBank/DDBJ databases">
        <authorList>
            <person name="Sun Q."/>
            <person name="Ohkuma M."/>
        </authorList>
    </citation>
    <scope>NUCLEOTIDE SEQUENCE</scope>
    <source>
        <strain evidence="2">JCM 3276</strain>
    </source>
</reference>
<dbReference type="Proteomes" id="UP000660680">
    <property type="component" value="Unassembled WGS sequence"/>
</dbReference>
<feature type="transmembrane region" description="Helical" evidence="1">
    <location>
        <begin position="82"/>
        <end position="101"/>
    </location>
</feature>
<comment type="caution">
    <text evidence="2">The sequence shown here is derived from an EMBL/GenBank/DDBJ whole genome shotgun (WGS) entry which is preliminary data.</text>
</comment>
<dbReference type="EMBL" id="BMRB01000002">
    <property type="protein sequence ID" value="GGS31083.1"/>
    <property type="molecule type" value="Genomic_DNA"/>
</dbReference>
<evidence type="ECO:0000313" key="2">
    <source>
        <dbReference type="EMBL" id="GGS31083.1"/>
    </source>
</evidence>
<dbReference type="AlphaFoldDB" id="A0A918LCW0"/>
<keyword evidence="1" id="KW-0472">Membrane</keyword>
<accession>A0A918LCW0</accession>
<proteinExistence type="predicted"/>
<gene>
    <name evidence="2" type="ORF">GCM10010171_26160</name>
</gene>
<feature type="transmembrane region" description="Helical" evidence="1">
    <location>
        <begin position="49"/>
        <end position="70"/>
    </location>
</feature>
<feature type="transmembrane region" description="Helical" evidence="1">
    <location>
        <begin position="113"/>
        <end position="135"/>
    </location>
</feature>
<reference evidence="2" key="1">
    <citation type="journal article" date="2014" name="Int. J. Syst. Evol. Microbiol.">
        <title>Complete genome sequence of Corynebacterium casei LMG S-19264T (=DSM 44701T), isolated from a smear-ripened cheese.</title>
        <authorList>
            <consortium name="US DOE Joint Genome Institute (JGI-PGF)"/>
            <person name="Walter F."/>
            <person name="Albersmeier A."/>
            <person name="Kalinowski J."/>
            <person name="Ruckert C."/>
        </authorList>
    </citation>
    <scope>NUCLEOTIDE SEQUENCE</scope>
    <source>
        <strain evidence="2">JCM 3276</strain>
    </source>
</reference>
<keyword evidence="1" id="KW-1133">Transmembrane helix</keyword>
<protein>
    <submittedName>
        <fullName evidence="2">Uncharacterized protein</fullName>
    </submittedName>
</protein>
<keyword evidence="1" id="KW-0812">Transmembrane</keyword>
<dbReference type="RefSeq" id="WP_189210675.1">
    <property type="nucleotide sequence ID" value="NZ_BMRB01000002.1"/>
</dbReference>
<organism evidence="2 3">
    <name type="scientific">Actinokineospora fastidiosa</name>
    <dbReference type="NCBI Taxonomy" id="1816"/>
    <lineage>
        <taxon>Bacteria</taxon>
        <taxon>Bacillati</taxon>
        <taxon>Actinomycetota</taxon>
        <taxon>Actinomycetes</taxon>
        <taxon>Pseudonocardiales</taxon>
        <taxon>Pseudonocardiaceae</taxon>
        <taxon>Actinokineospora</taxon>
    </lineage>
</organism>
<feature type="transmembrane region" description="Helical" evidence="1">
    <location>
        <begin position="21"/>
        <end position="43"/>
    </location>
</feature>
<evidence type="ECO:0000256" key="1">
    <source>
        <dbReference type="SAM" id="Phobius"/>
    </source>
</evidence>
<keyword evidence="3" id="KW-1185">Reference proteome</keyword>
<name>A0A918LCW0_9PSEU</name>
<evidence type="ECO:0000313" key="3">
    <source>
        <dbReference type="Proteomes" id="UP000660680"/>
    </source>
</evidence>
<sequence length="150" mass="16071">MDADRSRREAVRRHVDRAIILRCRVYLAIFLVASAVAVVEAVLAGGWTLVFAAAGLLAGIAVGHVVSRMFRLEWHEFERKAVGKIDVVGAVILVAYLLVAVNRARLVDLWVPAASAGATSMAVLAGIMLGQVLGIRRGLIALYRRTVAAG</sequence>